<accession>A0A1G8VMM1</accession>
<evidence type="ECO:0000313" key="3">
    <source>
        <dbReference type="Proteomes" id="UP000199305"/>
    </source>
</evidence>
<name>A0A1G8VMM1_9GAMM</name>
<feature type="transmembrane region" description="Helical" evidence="1">
    <location>
        <begin position="12"/>
        <end position="35"/>
    </location>
</feature>
<keyword evidence="3" id="KW-1185">Reference proteome</keyword>
<sequence length="63" mass="6746">MKELKESELELVSGGLPFVLGPALSLAVSVGTRFVTSQLVRHYASSASIAYGTYDLAKSLDRD</sequence>
<protein>
    <submittedName>
        <fullName evidence="2">Uncharacterized protein</fullName>
    </submittedName>
</protein>
<organism evidence="2 3">
    <name type="scientific">Microbulbifer yueqingensis</name>
    <dbReference type="NCBI Taxonomy" id="658219"/>
    <lineage>
        <taxon>Bacteria</taxon>
        <taxon>Pseudomonadati</taxon>
        <taxon>Pseudomonadota</taxon>
        <taxon>Gammaproteobacteria</taxon>
        <taxon>Cellvibrionales</taxon>
        <taxon>Microbulbiferaceae</taxon>
        <taxon>Microbulbifer</taxon>
    </lineage>
</organism>
<proteinExistence type="predicted"/>
<dbReference type="RefSeq" id="WP_139169359.1">
    <property type="nucleotide sequence ID" value="NZ_FNFH01000001.1"/>
</dbReference>
<evidence type="ECO:0000256" key="1">
    <source>
        <dbReference type="SAM" id="Phobius"/>
    </source>
</evidence>
<keyword evidence="1" id="KW-0472">Membrane</keyword>
<dbReference type="EMBL" id="FNFH01000001">
    <property type="protein sequence ID" value="SDJ66430.1"/>
    <property type="molecule type" value="Genomic_DNA"/>
</dbReference>
<gene>
    <name evidence="2" type="ORF">SAMN05216212_0607</name>
</gene>
<dbReference type="AlphaFoldDB" id="A0A1G8VMM1"/>
<evidence type="ECO:0000313" key="2">
    <source>
        <dbReference type="EMBL" id="SDJ66430.1"/>
    </source>
</evidence>
<reference evidence="3" key="1">
    <citation type="submission" date="2016-10" db="EMBL/GenBank/DDBJ databases">
        <authorList>
            <person name="Varghese N."/>
            <person name="Submissions S."/>
        </authorList>
    </citation>
    <scope>NUCLEOTIDE SEQUENCE [LARGE SCALE GENOMIC DNA]</scope>
    <source>
        <strain evidence="3">CGMCC 1.10658</strain>
    </source>
</reference>
<dbReference type="OrthoDB" id="8787342at2"/>
<keyword evidence="1" id="KW-1133">Transmembrane helix</keyword>
<dbReference type="Proteomes" id="UP000199305">
    <property type="component" value="Unassembled WGS sequence"/>
</dbReference>
<keyword evidence="1" id="KW-0812">Transmembrane</keyword>